<dbReference type="PANTHER" id="PTHR23179">
    <property type="entry name" value="T-CELL ACTIVATION RHO GTPASE ACTIVATING PROTEIN-RELATED"/>
    <property type="match status" value="1"/>
</dbReference>
<proteinExistence type="predicted"/>
<accession>L5K3S0</accession>
<dbReference type="PANTHER" id="PTHR23179:SF28">
    <property type="entry name" value="RHO GTPASE-ACTIVATING PROTEIN 20"/>
    <property type="match status" value="1"/>
</dbReference>
<protein>
    <submittedName>
        <fullName evidence="1">Rho GTPase-activating protein 20</fullName>
    </submittedName>
</protein>
<dbReference type="InParanoid" id="L5K3S0"/>
<dbReference type="Proteomes" id="UP000010552">
    <property type="component" value="Unassembled WGS sequence"/>
</dbReference>
<dbReference type="STRING" id="9402.L5K3S0"/>
<name>L5K3S0_PTEAL</name>
<sequence>MANSNDSVMTATVSGTVLGIGVNQNKVSQLIQFIIENYHRIFGEEITSLLGEISEKCDTEEDTSDFQMELDVDHRDHEDIQVELDVHHLEHEDIQMECYLHHSKPEDIQMELVLDYLKHEDFQME</sequence>
<reference evidence="2" key="1">
    <citation type="journal article" date="2013" name="Science">
        <title>Comparative analysis of bat genomes provides insight into the evolution of flight and immunity.</title>
        <authorList>
            <person name="Zhang G."/>
            <person name="Cowled C."/>
            <person name="Shi Z."/>
            <person name="Huang Z."/>
            <person name="Bishop-Lilly K.A."/>
            <person name="Fang X."/>
            <person name="Wynne J.W."/>
            <person name="Xiong Z."/>
            <person name="Baker M.L."/>
            <person name="Zhao W."/>
            <person name="Tachedjian M."/>
            <person name="Zhu Y."/>
            <person name="Zhou P."/>
            <person name="Jiang X."/>
            <person name="Ng J."/>
            <person name="Yang L."/>
            <person name="Wu L."/>
            <person name="Xiao J."/>
            <person name="Feng Y."/>
            <person name="Chen Y."/>
            <person name="Sun X."/>
            <person name="Zhang Y."/>
            <person name="Marsh G.A."/>
            <person name="Crameri G."/>
            <person name="Broder C.C."/>
            <person name="Frey K.G."/>
            <person name="Wang L.F."/>
            <person name="Wang J."/>
        </authorList>
    </citation>
    <scope>NUCLEOTIDE SEQUENCE [LARGE SCALE GENOMIC DNA]</scope>
</reference>
<keyword evidence="2" id="KW-1185">Reference proteome</keyword>
<dbReference type="AlphaFoldDB" id="L5K3S0"/>
<dbReference type="EMBL" id="KB031031">
    <property type="protein sequence ID" value="ELK06364.1"/>
    <property type="molecule type" value="Genomic_DNA"/>
</dbReference>
<organism evidence="1 2">
    <name type="scientific">Pteropus alecto</name>
    <name type="common">Black flying fox</name>
    <dbReference type="NCBI Taxonomy" id="9402"/>
    <lineage>
        <taxon>Eukaryota</taxon>
        <taxon>Metazoa</taxon>
        <taxon>Chordata</taxon>
        <taxon>Craniata</taxon>
        <taxon>Vertebrata</taxon>
        <taxon>Euteleostomi</taxon>
        <taxon>Mammalia</taxon>
        <taxon>Eutheria</taxon>
        <taxon>Laurasiatheria</taxon>
        <taxon>Chiroptera</taxon>
        <taxon>Yinpterochiroptera</taxon>
        <taxon>Pteropodoidea</taxon>
        <taxon>Pteropodidae</taxon>
        <taxon>Pteropodinae</taxon>
        <taxon>Pteropus</taxon>
    </lineage>
</organism>
<evidence type="ECO:0000313" key="1">
    <source>
        <dbReference type="EMBL" id="ELK06364.1"/>
    </source>
</evidence>
<dbReference type="GO" id="GO:0005096">
    <property type="term" value="F:GTPase activator activity"/>
    <property type="evidence" value="ECO:0007669"/>
    <property type="project" value="TreeGrafter"/>
</dbReference>
<gene>
    <name evidence="1" type="ORF">PAL_GLEAN10001183</name>
</gene>
<evidence type="ECO:0000313" key="2">
    <source>
        <dbReference type="Proteomes" id="UP000010552"/>
    </source>
</evidence>